<feature type="domain" description="ABC transmembrane type-1" evidence="8">
    <location>
        <begin position="94"/>
        <end position="307"/>
    </location>
</feature>
<evidence type="ECO:0000259" key="8">
    <source>
        <dbReference type="PROSITE" id="PS50928"/>
    </source>
</evidence>
<dbReference type="InterPro" id="IPR000515">
    <property type="entry name" value="MetI-like"/>
</dbReference>
<reference evidence="10" key="1">
    <citation type="submission" date="2016-08" db="EMBL/GenBank/DDBJ databases">
        <authorList>
            <person name="Varghese N."/>
            <person name="Submissions Spin"/>
        </authorList>
    </citation>
    <scope>NUCLEOTIDE SEQUENCE [LARGE SCALE GENOMIC DNA]</scope>
    <source>
        <strain evidence="10">R-52791</strain>
    </source>
</reference>
<dbReference type="InterPro" id="IPR045621">
    <property type="entry name" value="BPD_transp_1_N"/>
</dbReference>
<dbReference type="PANTHER" id="PTHR43163">
    <property type="entry name" value="DIPEPTIDE TRANSPORT SYSTEM PERMEASE PROTEIN DPPB-RELATED"/>
    <property type="match status" value="1"/>
</dbReference>
<dbReference type="OrthoDB" id="9778910at2"/>
<feature type="transmembrane region" description="Helical" evidence="7">
    <location>
        <begin position="242"/>
        <end position="269"/>
    </location>
</feature>
<dbReference type="RefSeq" id="WP_091847449.1">
    <property type="nucleotide sequence ID" value="NZ_FMBL01000001.1"/>
</dbReference>
<dbReference type="Pfam" id="PF00528">
    <property type="entry name" value="BPD_transp_1"/>
    <property type="match status" value="1"/>
</dbReference>
<proteinExistence type="inferred from homology"/>
<evidence type="ECO:0000256" key="4">
    <source>
        <dbReference type="ARBA" id="ARBA00022692"/>
    </source>
</evidence>
<evidence type="ECO:0000256" key="6">
    <source>
        <dbReference type="ARBA" id="ARBA00023136"/>
    </source>
</evidence>
<evidence type="ECO:0000256" key="3">
    <source>
        <dbReference type="ARBA" id="ARBA00022475"/>
    </source>
</evidence>
<dbReference type="PROSITE" id="PS50928">
    <property type="entry name" value="ABC_TM1"/>
    <property type="match status" value="1"/>
</dbReference>
<dbReference type="EMBL" id="FMBL01000001">
    <property type="protein sequence ID" value="SCC79295.1"/>
    <property type="molecule type" value="Genomic_DNA"/>
</dbReference>
<evidence type="ECO:0000313" key="10">
    <source>
        <dbReference type="Proteomes" id="UP000242610"/>
    </source>
</evidence>
<dbReference type="AlphaFoldDB" id="A0A1C4H385"/>
<dbReference type="PANTHER" id="PTHR43163:SF6">
    <property type="entry name" value="DIPEPTIDE TRANSPORT SYSTEM PERMEASE PROTEIN DPPB-RELATED"/>
    <property type="match status" value="1"/>
</dbReference>
<keyword evidence="2 7" id="KW-0813">Transport</keyword>
<evidence type="ECO:0000313" key="9">
    <source>
        <dbReference type="EMBL" id="SCC79295.1"/>
    </source>
</evidence>
<keyword evidence="10" id="KW-1185">Reference proteome</keyword>
<keyword evidence="4 7" id="KW-0812">Transmembrane</keyword>
<keyword evidence="3" id="KW-1003">Cell membrane</keyword>
<feature type="transmembrane region" description="Helical" evidence="7">
    <location>
        <begin position="98"/>
        <end position="121"/>
    </location>
</feature>
<feature type="transmembrane region" description="Helical" evidence="7">
    <location>
        <begin position="133"/>
        <end position="155"/>
    </location>
</feature>
<evidence type="ECO:0000256" key="1">
    <source>
        <dbReference type="ARBA" id="ARBA00004651"/>
    </source>
</evidence>
<dbReference type="GO" id="GO:0055085">
    <property type="term" value="P:transmembrane transport"/>
    <property type="evidence" value="ECO:0007669"/>
    <property type="project" value="InterPro"/>
</dbReference>
<dbReference type="STRING" id="1505727.GA0061077_0664"/>
<name>A0A1C4H385_9BIFI</name>
<evidence type="ECO:0000256" key="2">
    <source>
        <dbReference type="ARBA" id="ARBA00022448"/>
    </source>
</evidence>
<keyword evidence="6 7" id="KW-0472">Membrane</keyword>
<accession>A0A1C4H385</accession>
<comment type="subcellular location">
    <subcellularLocation>
        <location evidence="1 7">Cell membrane</location>
        <topology evidence="1 7">Multi-pass membrane protein</topology>
    </subcellularLocation>
</comment>
<evidence type="ECO:0000256" key="5">
    <source>
        <dbReference type="ARBA" id="ARBA00022989"/>
    </source>
</evidence>
<dbReference type="Pfam" id="PF19300">
    <property type="entry name" value="BPD_transp_1_N"/>
    <property type="match status" value="1"/>
</dbReference>
<dbReference type="GO" id="GO:0005886">
    <property type="term" value="C:plasma membrane"/>
    <property type="evidence" value="ECO:0007669"/>
    <property type="project" value="UniProtKB-SubCell"/>
</dbReference>
<organism evidence="9 10">
    <name type="scientific">Bifidobacterium commune</name>
    <dbReference type="NCBI Taxonomy" id="1505727"/>
    <lineage>
        <taxon>Bacteria</taxon>
        <taxon>Bacillati</taxon>
        <taxon>Actinomycetota</taxon>
        <taxon>Actinomycetes</taxon>
        <taxon>Bifidobacteriales</taxon>
        <taxon>Bifidobacteriaceae</taxon>
        <taxon>Bifidobacterium</taxon>
    </lineage>
</organism>
<gene>
    <name evidence="9" type="ORF">GA0061077_0664</name>
</gene>
<dbReference type="Proteomes" id="UP000242610">
    <property type="component" value="Unassembled WGS sequence"/>
</dbReference>
<comment type="similarity">
    <text evidence="7">Belongs to the binding-protein-dependent transport system permease family.</text>
</comment>
<protein>
    <submittedName>
        <fullName evidence="9">Peptide/nickel transport system permease protein</fullName>
    </submittedName>
</protein>
<dbReference type="SUPFAM" id="SSF161098">
    <property type="entry name" value="MetI-like"/>
    <property type="match status" value="1"/>
</dbReference>
<dbReference type="InterPro" id="IPR035906">
    <property type="entry name" value="MetI-like_sf"/>
</dbReference>
<keyword evidence="5 7" id="KW-1133">Transmembrane helix</keyword>
<feature type="transmembrane region" description="Helical" evidence="7">
    <location>
        <begin position="289"/>
        <end position="306"/>
    </location>
</feature>
<feature type="transmembrane region" description="Helical" evidence="7">
    <location>
        <begin position="180"/>
        <end position="202"/>
    </location>
</feature>
<dbReference type="Gene3D" id="1.10.3720.10">
    <property type="entry name" value="MetI-like"/>
    <property type="match status" value="1"/>
</dbReference>
<sequence length="322" mass="34406">MRFIVRRFLLFVAALFVISVVIFAALRILPGDAPSVMAGLNAPPERVAMLRSQMGLDRPLAVQYSSWIDGLLHGDFGISLLTGRPIGSMVAARCSVTFPLIVLGLIVAIAIGLTFGVMAVLTTRPALRSGFHLLGLIGGAIPALWGGLLLILLFGRGTGLLGVLPSQGFPETGWDSFRTAFASLVLPALTVGVISGASLMRYTRSALGDIMHSGYIDQAMACGYTRRAAALKVGLRLTMPQLVSVVGLMFASMITGVMVVENLFALPGIGTGLVTDLGNRDLIAVQSELFMLAAFFLFIGFLVDLLHRFLDPRLRYAVQERA</sequence>
<evidence type="ECO:0000256" key="7">
    <source>
        <dbReference type="RuleBase" id="RU363032"/>
    </source>
</evidence>